<feature type="domain" description="Response regulatory" evidence="2">
    <location>
        <begin position="3"/>
        <end position="114"/>
    </location>
</feature>
<gene>
    <name evidence="4" type="ORF">Q0590_30800</name>
</gene>
<dbReference type="InterPro" id="IPR046947">
    <property type="entry name" value="LytR-like"/>
</dbReference>
<dbReference type="Gene3D" id="3.40.50.2300">
    <property type="match status" value="1"/>
</dbReference>
<dbReference type="Pfam" id="PF00072">
    <property type="entry name" value="Response_reg"/>
    <property type="match status" value="1"/>
</dbReference>
<dbReference type="Pfam" id="PF04397">
    <property type="entry name" value="LytTR"/>
    <property type="match status" value="1"/>
</dbReference>
<evidence type="ECO:0000256" key="1">
    <source>
        <dbReference type="PROSITE-ProRule" id="PRU00169"/>
    </source>
</evidence>
<keyword evidence="1" id="KW-0597">Phosphoprotein</keyword>
<reference evidence="4" key="1">
    <citation type="submission" date="2023-07" db="EMBL/GenBank/DDBJ databases">
        <title>The genome sequence of Rhodocytophaga aerolata KACC 12507.</title>
        <authorList>
            <person name="Zhang X."/>
        </authorList>
    </citation>
    <scope>NUCLEOTIDE SEQUENCE</scope>
    <source>
        <strain evidence="4">KACC 12507</strain>
    </source>
</reference>
<dbReference type="PANTHER" id="PTHR37299">
    <property type="entry name" value="TRANSCRIPTIONAL REGULATOR-RELATED"/>
    <property type="match status" value="1"/>
</dbReference>
<dbReference type="Gene3D" id="2.40.50.1020">
    <property type="entry name" value="LytTr DNA-binding domain"/>
    <property type="match status" value="1"/>
</dbReference>
<dbReference type="PROSITE" id="PS50110">
    <property type="entry name" value="RESPONSE_REGULATORY"/>
    <property type="match status" value="1"/>
</dbReference>
<evidence type="ECO:0000313" key="4">
    <source>
        <dbReference type="EMBL" id="MDO1450703.1"/>
    </source>
</evidence>
<dbReference type="PROSITE" id="PS50930">
    <property type="entry name" value="HTH_LYTTR"/>
    <property type="match status" value="1"/>
</dbReference>
<dbReference type="InterPro" id="IPR001789">
    <property type="entry name" value="Sig_transdc_resp-reg_receiver"/>
</dbReference>
<comment type="caution">
    <text evidence="4">The sequence shown here is derived from an EMBL/GenBank/DDBJ whole genome shotgun (WGS) entry which is preliminary data.</text>
</comment>
<dbReference type="RefSeq" id="WP_302041504.1">
    <property type="nucleotide sequence ID" value="NZ_JAUKPO010000035.1"/>
</dbReference>
<dbReference type="EMBL" id="JAUKPO010000035">
    <property type="protein sequence ID" value="MDO1450703.1"/>
    <property type="molecule type" value="Genomic_DNA"/>
</dbReference>
<evidence type="ECO:0000313" key="5">
    <source>
        <dbReference type="Proteomes" id="UP001168528"/>
    </source>
</evidence>
<organism evidence="4 5">
    <name type="scientific">Rhodocytophaga aerolata</name>
    <dbReference type="NCBI Taxonomy" id="455078"/>
    <lineage>
        <taxon>Bacteria</taxon>
        <taxon>Pseudomonadati</taxon>
        <taxon>Bacteroidota</taxon>
        <taxon>Cytophagia</taxon>
        <taxon>Cytophagales</taxon>
        <taxon>Rhodocytophagaceae</taxon>
        <taxon>Rhodocytophaga</taxon>
    </lineage>
</organism>
<dbReference type="InterPro" id="IPR007492">
    <property type="entry name" value="LytTR_DNA-bd_dom"/>
</dbReference>
<name>A0ABT8RHQ9_9BACT</name>
<accession>A0ABT8RHQ9</accession>
<evidence type="ECO:0000259" key="3">
    <source>
        <dbReference type="PROSITE" id="PS50930"/>
    </source>
</evidence>
<dbReference type="SMART" id="SM00448">
    <property type="entry name" value="REC"/>
    <property type="match status" value="1"/>
</dbReference>
<dbReference type="Proteomes" id="UP001168528">
    <property type="component" value="Unassembled WGS sequence"/>
</dbReference>
<proteinExistence type="predicted"/>
<dbReference type="PANTHER" id="PTHR37299:SF1">
    <property type="entry name" value="STAGE 0 SPORULATION PROTEIN A HOMOLOG"/>
    <property type="match status" value="1"/>
</dbReference>
<keyword evidence="5" id="KW-1185">Reference proteome</keyword>
<dbReference type="SUPFAM" id="SSF52172">
    <property type="entry name" value="CheY-like"/>
    <property type="match status" value="1"/>
</dbReference>
<protein>
    <submittedName>
        <fullName evidence="4">Response regulator transcription factor</fullName>
    </submittedName>
</protein>
<dbReference type="SMART" id="SM00850">
    <property type="entry name" value="LytTR"/>
    <property type="match status" value="1"/>
</dbReference>
<dbReference type="InterPro" id="IPR011006">
    <property type="entry name" value="CheY-like_superfamily"/>
</dbReference>
<sequence length="244" mass="28089">MINCIILDDEEHAIELLKLHIEQTPFLKLVGAATDPIKALELLNSKEIHLLFLDIQMPGMTGLEFMQLLNGKCKVILTTAFREYALQGFEHNVVDYLLKPIVFSRFYKAAQRAQEVITAPAKETEDYILVKTEYKGKLLRIKINDIIYIEGMGKYVRFHIRNSDPVMALLTISGLEEKLSRDRFVRIHKSFIIALPFLQMINGNRVHLEFTNEHLPIGQSYRDAFMSQMREKVITNKPANPGDD</sequence>
<feature type="domain" description="HTH LytTR-type" evidence="3">
    <location>
        <begin position="133"/>
        <end position="195"/>
    </location>
</feature>
<evidence type="ECO:0000259" key="2">
    <source>
        <dbReference type="PROSITE" id="PS50110"/>
    </source>
</evidence>
<feature type="modified residue" description="4-aspartylphosphate" evidence="1">
    <location>
        <position position="54"/>
    </location>
</feature>